<comment type="caution">
    <text evidence="1">The sequence shown here is derived from an EMBL/GenBank/DDBJ whole genome shotgun (WGS) entry which is preliminary data.</text>
</comment>
<name>A0A5B7JB10_PORTR</name>
<dbReference type="Proteomes" id="UP000324222">
    <property type="component" value="Unassembled WGS sequence"/>
</dbReference>
<gene>
    <name evidence="1" type="ORF">E2C01_089078</name>
</gene>
<proteinExistence type="predicted"/>
<evidence type="ECO:0000313" key="2">
    <source>
        <dbReference type="Proteomes" id="UP000324222"/>
    </source>
</evidence>
<protein>
    <submittedName>
        <fullName evidence="1">Uncharacterized protein</fullName>
    </submittedName>
</protein>
<dbReference type="AlphaFoldDB" id="A0A5B7JB10"/>
<keyword evidence="2" id="KW-1185">Reference proteome</keyword>
<sequence length="61" mass="6518">MGRRRCLGYFMVGEGGEVRVGRAAPRDTSSNIRVVPLFSASLSSVSSPGVSHVTPRDDRAL</sequence>
<evidence type="ECO:0000313" key="1">
    <source>
        <dbReference type="EMBL" id="MPC93930.1"/>
    </source>
</evidence>
<reference evidence="1 2" key="1">
    <citation type="submission" date="2019-05" db="EMBL/GenBank/DDBJ databases">
        <title>Another draft genome of Portunus trituberculatus and its Hox gene families provides insights of decapod evolution.</title>
        <authorList>
            <person name="Jeong J.-H."/>
            <person name="Song I."/>
            <person name="Kim S."/>
            <person name="Choi T."/>
            <person name="Kim D."/>
            <person name="Ryu S."/>
            <person name="Kim W."/>
        </authorList>
    </citation>
    <scope>NUCLEOTIDE SEQUENCE [LARGE SCALE GENOMIC DNA]</scope>
    <source>
        <tissue evidence="1">Muscle</tissue>
    </source>
</reference>
<accession>A0A5B7JB10</accession>
<organism evidence="1 2">
    <name type="scientific">Portunus trituberculatus</name>
    <name type="common">Swimming crab</name>
    <name type="synonym">Neptunus trituberculatus</name>
    <dbReference type="NCBI Taxonomy" id="210409"/>
    <lineage>
        <taxon>Eukaryota</taxon>
        <taxon>Metazoa</taxon>
        <taxon>Ecdysozoa</taxon>
        <taxon>Arthropoda</taxon>
        <taxon>Crustacea</taxon>
        <taxon>Multicrustacea</taxon>
        <taxon>Malacostraca</taxon>
        <taxon>Eumalacostraca</taxon>
        <taxon>Eucarida</taxon>
        <taxon>Decapoda</taxon>
        <taxon>Pleocyemata</taxon>
        <taxon>Brachyura</taxon>
        <taxon>Eubrachyura</taxon>
        <taxon>Portunoidea</taxon>
        <taxon>Portunidae</taxon>
        <taxon>Portuninae</taxon>
        <taxon>Portunus</taxon>
    </lineage>
</organism>
<dbReference type="EMBL" id="VSRR010096641">
    <property type="protein sequence ID" value="MPC93930.1"/>
    <property type="molecule type" value="Genomic_DNA"/>
</dbReference>